<evidence type="ECO:0000313" key="1">
    <source>
        <dbReference type="EMBL" id="CAE6520637.1"/>
    </source>
</evidence>
<accession>A0A8H3HLL6</accession>
<dbReference type="OrthoDB" id="3168640at2759"/>
<dbReference type="Proteomes" id="UP000663831">
    <property type="component" value="Unassembled WGS sequence"/>
</dbReference>
<sequence>MGLKNLFNICKSKHRLEGYVQELVLQLPYLPLDELEAQLKDIWPHLTTLHTLTLTLTSAHGCPSWLVAHLKSIPNLHTLRLRVMGDSIGPHLRQLSNIRNLYIEIYPPDIEDRDADPLGPGPPMEPAAREGVSRDIYHSWFTLFNDLMDLIDSCKDIVRMGWHVHWTMAHAFYRHVSSKSEIPNNPSLSIRRISVLPPFLTSLSVSLESQLGTESFVRALSGLPITDLALVSYDHMLLLGAEFEKFCKAFGHLRRLRLKLRAPSITVGGGSPKQFPIDMEYIARGLSSLSHLRSYRGPIVIKRPEPMSPPVASSILIRKEAKSTLIDLANRLEIKGVSSDTLFQWSVWVDGKYGPKEFEMVPNDGPRRLDQMSEDNLNRLQPYSHEVHLQV</sequence>
<gene>
    <name evidence="1" type="ORF">RDB_LOCUS143702</name>
</gene>
<organism evidence="1 2">
    <name type="scientific">Rhizoctonia solani</name>
    <dbReference type="NCBI Taxonomy" id="456999"/>
    <lineage>
        <taxon>Eukaryota</taxon>
        <taxon>Fungi</taxon>
        <taxon>Dikarya</taxon>
        <taxon>Basidiomycota</taxon>
        <taxon>Agaricomycotina</taxon>
        <taxon>Agaricomycetes</taxon>
        <taxon>Cantharellales</taxon>
        <taxon>Ceratobasidiaceae</taxon>
        <taxon>Rhizoctonia</taxon>
    </lineage>
</organism>
<dbReference type="InterPro" id="IPR032675">
    <property type="entry name" value="LRR_dom_sf"/>
</dbReference>
<dbReference type="AlphaFoldDB" id="A0A8H3HLL6"/>
<name>A0A8H3HLL6_9AGAM</name>
<proteinExistence type="predicted"/>
<comment type="caution">
    <text evidence="1">The sequence shown here is derived from an EMBL/GenBank/DDBJ whole genome shotgun (WGS) entry which is preliminary data.</text>
</comment>
<dbReference type="EMBL" id="CAJMWV010006330">
    <property type="protein sequence ID" value="CAE6520637.1"/>
    <property type="molecule type" value="Genomic_DNA"/>
</dbReference>
<dbReference type="Gene3D" id="3.80.10.10">
    <property type="entry name" value="Ribonuclease Inhibitor"/>
    <property type="match status" value="1"/>
</dbReference>
<protein>
    <submittedName>
        <fullName evidence="1">Uncharacterized protein</fullName>
    </submittedName>
</protein>
<reference evidence="1" key="1">
    <citation type="submission" date="2021-01" db="EMBL/GenBank/DDBJ databases">
        <authorList>
            <person name="Kaushik A."/>
        </authorList>
    </citation>
    <scope>NUCLEOTIDE SEQUENCE</scope>
    <source>
        <strain evidence="1">AG3-1AP</strain>
    </source>
</reference>
<evidence type="ECO:0000313" key="2">
    <source>
        <dbReference type="Proteomes" id="UP000663831"/>
    </source>
</evidence>